<dbReference type="AlphaFoldDB" id="A0A024U6T2"/>
<dbReference type="EMBL" id="KI913961">
    <property type="protein sequence ID" value="ETW02141.1"/>
    <property type="molecule type" value="Genomic_DNA"/>
</dbReference>
<protein>
    <submittedName>
        <fullName evidence="2">Uncharacterized protein</fullName>
    </submittedName>
</protein>
<evidence type="ECO:0000256" key="1">
    <source>
        <dbReference type="SAM" id="MobiDB-lite"/>
    </source>
</evidence>
<proteinExistence type="predicted"/>
<dbReference type="VEuPathDB" id="FungiDB:H310_05714"/>
<gene>
    <name evidence="2" type="ORF">H310_05714</name>
</gene>
<sequence length="137" mass="15265">MVRQVEDATQAKSAPQKGLGNEWRRRSILAERRNERQATVDDSARCKAKPLSLCQHQRAVTDTKTFWSEALHVQEVNQQPYLSGKFGKSAPSGATTAARCTPPCFGWQRPFATSTKSARSFLHALPFAVLRTTSTFL</sequence>
<name>A0A024U6T2_9STRA</name>
<dbReference type="RefSeq" id="XP_008868746.1">
    <property type="nucleotide sequence ID" value="XM_008870524.1"/>
</dbReference>
<dbReference type="GeneID" id="20082764"/>
<evidence type="ECO:0000313" key="2">
    <source>
        <dbReference type="EMBL" id="ETW02141.1"/>
    </source>
</evidence>
<reference evidence="2" key="1">
    <citation type="submission" date="2013-12" db="EMBL/GenBank/DDBJ databases">
        <title>The Genome Sequence of Aphanomyces invadans NJM9701.</title>
        <authorList>
            <consortium name="The Broad Institute Genomics Platform"/>
            <person name="Russ C."/>
            <person name="Tyler B."/>
            <person name="van West P."/>
            <person name="Dieguez-Uribeondo J."/>
            <person name="Young S.K."/>
            <person name="Zeng Q."/>
            <person name="Gargeya S."/>
            <person name="Fitzgerald M."/>
            <person name="Abouelleil A."/>
            <person name="Alvarado L."/>
            <person name="Chapman S.B."/>
            <person name="Gainer-Dewar J."/>
            <person name="Goldberg J."/>
            <person name="Griggs A."/>
            <person name="Gujja S."/>
            <person name="Hansen M."/>
            <person name="Howarth C."/>
            <person name="Imamovic A."/>
            <person name="Ireland A."/>
            <person name="Larimer J."/>
            <person name="McCowan C."/>
            <person name="Murphy C."/>
            <person name="Pearson M."/>
            <person name="Poon T.W."/>
            <person name="Priest M."/>
            <person name="Roberts A."/>
            <person name="Saif S."/>
            <person name="Shea T."/>
            <person name="Sykes S."/>
            <person name="Wortman J."/>
            <person name="Nusbaum C."/>
            <person name="Birren B."/>
        </authorList>
    </citation>
    <scope>NUCLEOTIDE SEQUENCE [LARGE SCALE GENOMIC DNA]</scope>
    <source>
        <strain evidence="2">NJM9701</strain>
    </source>
</reference>
<organism evidence="2">
    <name type="scientific">Aphanomyces invadans</name>
    <dbReference type="NCBI Taxonomy" id="157072"/>
    <lineage>
        <taxon>Eukaryota</taxon>
        <taxon>Sar</taxon>
        <taxon>Stramenopiles</taxon>
        <taxon>Oomycota</taxon>
        <taxon>Saprolegniomycetes</taxon>
        <taxon>Saprolegniales</taxon>
        <taxon>Verrucalvaceae</taxon>
        <taxon>Aphanomyces</taxon>
    </lineage>
</organism>
<feature type="region of interest" description="Disordered" evidence="1">
    <location>
        <begin position="1"/>
        <end position="25"/>
    </location>
</feature>
<accession>A0A024U6T2</accession>